<feature type="region of interest" description="Disordered" evidence="1">
    <location>
        <begin position="298"/>
        <end position="333"/>
    </location>
</feature>
<dbReference type="InterPro" id="IPR050400">
    <property type="entry name" value="Bact_Cytoskel_RodZ"/>
</dbReference>
<feature type="transmembrane region" description="Helical" evidence="2">
    <location>
        <begin position="112"/>
        <end position="133"/>
    </location>
</feature>
<keyword evidence="2" id="KW-0472">Membrane</keyword>
<evidence type="ECO:0000313" key="5">
    <source>
        <dbReference type="Proteomes" id="UP001138709"/>
    </source>
</evidence>
<evidence type="ECO:0000259" key="3">
    <source>
        <dbReference type="SMART" id="SM00530"/>
    </source>
</evidence>
<dbReference type="GO" id="GO:0003677">
    <property type="term" value="F:DNA binding"/>
    <property type="evidence" value="ECO:0007669"/>
    <property type="project" value="InterPro"/>
</dbReference>
<comment type="caution">
    <text evidence="4">The sequence shown here is derived from an EMBL/GenBank/DDBJ whole genome shotgun (WGS) entry which is preliminary data.</text>
</comment>
<dbReference type="Gene3D" id="1.10.260.40">
    <property type="entry name" value="lambda repressor-like DNA-binding domains"/>
    <property type="match status" value="1"/>
</dbReference>
<keyword evidence="5" id="KW-1185">Reference proteome</keyword>
<feature type="compositionally biased region" description="Pro residues" evidence="1">
    <location>
        <begin position="321"/>
        <end position="333"/>
    </location>
</feature>
<feature type="region of interest" description="Disordered" evidence="1">
    <location>
        <begin position="144"/>
        <end position="171"/>
    </location>
</feature>
<reference evidence="4" key="1">
    <citation type="submission" date="2020-01" db="EMBL/GenBank/DDBJ databases">
        <authorList>
            <person name="Rat A."/>
        </authorList>
    </citation>
    <scope>NUCLEOTIDE SEQUENCE</scope>
    <source>
        <strain evidence="4">LMG 31228</strain>
    </source>
</reference>
<dbReference type="RefSeq" id="WP_211845862.1">
    <property type="nucleotide sequence ID" value="NZ_JAAEDL010000005.1"/>
</dbReference>
<dbReference type="EMBL" id="JAAEDL010000005">
    <property type="protein sequence ID" value="MBR0680339.1"/>
    <property type="molecule type" value="Genomic_DNA"/>
</dbReference>
<keyword evidence="2" id="KW-1133">Transmembrane helix</keyword>
<evidence type="ECO:0000313" key="4">
    <source>
        <dbReference type="EMBL" id="MBR0680339.1"/>
    </source>
</evidence>
<reference evidence="4" key="2">
    <citation type="journal article" date="2021" name="Syst. Appl. Microbiol.">
        <title>Roseomonas hellenica sp. nov., isolated from roots of wild-growing Alkanna tinctoria.</title>
        <authorList>
            <person name="Rat A."/>
            <person name="Naranjo H.D."/>
            <person name="Lebbe L."/>
            <person name="Cnockaert M."/>
            <person name="Krigas N."/>
            <person name="Grigoriadou K."/>
            <person name="Maloupa E."/>
            <person name="Willems A."/>
        </authorList>
    </citation>
    <scope>NUCLEOTIDE SEQUENCE</scope>
    <source>
        <strain evidence="4">LMG 31228</strain>
    </source>
</reference>
<dbReference type="InterPro" id="IPR001387">
    <property type="entry name" value="Cro/C1-type_HTH"/>
</dbReference>
<accession>A0A9X9X9F3</accession>
<dbReference type="SUPFAM" id="SSF47413">
    <property type="entry name" value="lambda repressor-like DNA-binding domains"/>
    <property type="match status" value="1"/>
</dbReference>
<dbReference type="AlphaFoldDB" id="A0A9X9X9F3"/>
<dbReference type="Pfam" id="PF13413">
    <property type="entry name" value="HTH_25"/>
    <property type="match status" value="1"/>
</dbReference>
<evidence type="ECO:0000256" key="1">
    <source>
        <dbReference type="SAM" id="MobiDB-lite"/>
    </source>
</evidence>
<organism evidence="4 5">
    <name type="scientific">Neoroseomonas eburnea</name>
    <dbReference type="NCBI Taxonomy" id="1346889"/>
    <lineage>
        <taxon>Bacteria</taxon>
        <taxon>Pseudomonadati</taxon>
        <taxon>Pseudomonadota</taxon>
        <taxon>Alphaproteobacteria</taxon>
        <taxon>Acetobacterales</taxon>
        <taxon>Acetobacteraceae</taxon>
        <taxon>Neoroseomonas</taxon>
    </lineage>
</organism>
<dbReference type="PANTHER" id="PTHR34475">
    <property type="match status" value="1"/>
</dbReference>
<protein>
    <submittedName>
        <fullName evidence="4">DUF4115 domain-containing protein</fullName>
    </submittedName>
</protein>
<dbReference type="InterPro" id="IPR025194">
    <property type="entry name" value="RodZ-like_C"/>
</dbReference>
<dbReference type="PANTHER" id="PTHR34475:SF1">
    <property type="entry name" value="CYTOSKELETON PROTEIN RODZ"/>
    <property type="match status" value="1"/>
</dbReference>
<dbReference type="Pfam" id="PF13464">
    <property type="entry name" value="RodZ_C"/>
    <property type="match status" value="1"/>
</dbReference>
<gene>
    <name evidence="4" type="ORF">GXW74_07560</name>
</gene>
<sequence length="333" mass="34475">MKRIPRPDLTAAEAARVGEELREARLTLGASVEDMAEHLRINRRYIHALEEGRVKDLPGVAYAVGFVRSYAAALGLDPDEAVRRFRDVTGGAGAKPGELVFPEPVPSRGMPAGALVAVGVVLAIGAYVAWFNWSGSGNRVVDAVPPVPPRLEQSAQDGQRQREGTTQAAGPVATPTQAAAAVAPPIAVPAPVAAGAPPAVPAMPMPDGIRVLIRARGESWIQVRDSRANQNLFDRVLRNGDTYQVPNRDGLLLTTGKAENLDIVVDGQAVPVLAGATGVRRGVVLDAERLRAALAAAPEGAAPGVPARPAPPAQPVSQAPATPPPAGAAPARP</sequence>
<dbReference type="SMART" id="SM00530">
    <property type="entry name" value="HTH_XRE"/>
    <property type="match status" value="1"/>
</dbReference>
<name>A0A9X9X9F3_9PROT</name>
<evidence type="ECO:0000256" key="2">
    <source>
        <dbReference type="SAM" id="Phobius"/>
    </source>
</evidence>
<dbReference type="Proteomes" id="UP001138709">
    <property type="component" value="Unassembled WGS sequence"/>
</dbReference>
<dbReference type="InterPro" id="IPR010982">
    <property type="entry name" value="Lambda_DNA-bd_dom_sf"/>
</dbReference>
<dbReference type="CDD" id="cd00093">
    <property type="entry name" value="HTH_XRE"/>
    <property type="match status" value="1"/>
</dbReference>
<proteinExistence type="predicted"/>
<keyword evidence="2" id="KW-0812">Transmembrane</keyword>
<feature type="domain" description="HTH cro/C1-type" evidence="3">
    <location>
        <begin position="20"/>
        <end position="81"/>
    </location>
</feature>